<feature type="region of interest" description="Disordered" evidence="1">
    <location>
        <begin position="1"/>
        <end position="101"/>
    </location>
</feature>
<dbReference type="AlphaFoldDB" id="A0A1H6ZIB1"/>
<feature type="compositionally biased region" description="Basic residues" evidence="1">
    <location>
        <begin position="1"/>
        <end position="13"/>
    </location>
</feature>
<dbReference type="RefSeq" id="WP_090735510.1">
    <property type="nucleotide sequence ID" value="NZ_FNYQ01000128.1"/>
</dbReference>
<dbReference type="EMBL" id="FNYQ01000128">
    <property type="protein sequence ID" value="SEJ53131.1"/>
    <property type="molecule type" value="Genomic_DNA"/>
</dbReference>
<sequence>MLKKLFALFRRKKETTPPKPERRPSGAVPPARMPARSYSSGRPDPSSQPSSDNPMLNPLHPLSPANPIYGADDCRRSSYESSVGSGWGGSDSGSSSSSSCD</sequence>
<evidence type="ECO:0000313" key="3">
    <source>
        <dbReference type="Proteomes" id="UP000199250"/>
    </source>
</evidence>
<feature type="compositionally biased region" description="Low complexity" evidence="1">
    <location>
        <begin position="39"/>
        <end position="54"/>
    </location>
</feature>
<name>A0A1H6ZIB1_9GAMM</name>
<reference evidence="2 3" key="1">
    <citation type="submission" date="2016-10" db="EMBL/GenBank/DDBJ databases">
        <authorList>
            <person name="de Groot N.N."/>
        </authorList>
    </citation>
    <scope>NUCLEOTIDE SEQUENCE [LARGE SCALE GENOMIC DNA]</scope>
    <source>
        <strain evidence="2 3">DSM 373</strain>
    </source>
</reference>
<feature type="compositionally biased region" description="Low complexity" evidence="1">
    <location>
        <begin position="92"/>
        <end position="101"/>
    </location>
</feature>
<protein>
    <submittedName>
        <fullName evidence="2">Uncharacterized protein</fullName>
    </submittedName>
</protein>
<accession>A0A1H6ZIB1</accession>
<gene>
    <name evidence="2" type="ORF">SAMN04244572_04366</name>
</gene>
<proteinExistence type="predicted"/>
<organism evidence="2 3">
    <name type="scientific">Azotobacter beijerinckii</name>
    <dbReference type="NCBI Taxonomy" id="170623"/>
    <lineage>
        <taxon>Bacteria</taxon>
        <taxon>Pseudomonadati</taxon>
        <taxon>Pseudomonadota</taxon>
        <taxon>Gammaproteobacteria</taxon>
        <taxon>Pseudomonadales</taxon>
        <taxon>Pseudomonadaceae</taxon>
        <taxon>Azotobacter</taxon>
    </lineage>
</organism>
<evidence type="ECO:0000313" key="2">
    <source>
        <dbReference type="EMBL" id="SEJ53131.1"/>
    </source>
</evidence>
<dbReference type="Proteomes" id="UP000199250">
    <property type="component" value="Unassembled WGS sequence"/>
</dbReference>
<feature type="compositionally biased region" description="Basic and acidic residues" evidence="1">
    <location>
        <begin position="14"/>
        <end position="24"/>
    </location>
</feature>
<evidence type="ECO:0000256" key="1">
    <source>
        <dbReference type="SAM" id="MobiDB-lite"/>
    </source>
</evidence>